<dbReference type="AlphaFoldDB" id="A0AAU9CS47"/>
<dbReference type="Proteomes" id="UP001321804">
    <property type="component" value="Chromosome"/>
</dbReference>
<evidence type="ECO:0000256" key="3">
    <source>
        <dbReference type="ARBA" id="ARBA00023163"/>
    </source>
</evidence>
<name>A0AAU9CS47_9LACO</name>
<dbReference type="InterPro" id="IPR011663">
    <property type="entry name" value="UTRA"/>
</dbReference>
<dbReference type="PANTHER" id="PTHR44846:SF17">
    <property type="entry name" value="GNTR-FAMILY TRANSCRIPTIONAL REGULATOR"/>
    <property type="match status" value="1"/>
</dbReference>
<dbReference type="GO" id="GO:0003700">
    <property type="term" value="F:DNA-binding transcription factor activity"/>
    <property type="evidence" value="ECO:0007669"/>
    <property type="project" value="InterPro"/>
</dbReference>
<evidence type="ECO:0000256" key="1">
    <source>
        <dbReference type="ARBA" id="ARBA00023015"/>
    </source>
</evidence>
<feature type="domain" description="HTH gntR-type" evidence="4">
    <location>
        <begin position="4"/>
        <end position="71"/>
    </location>
</feature>
<organism evidence="5 6">
    <name type="scientific">Xylocopilactobacillus apis</name>
    <dbReference type="NCBI Taxonomy" id="2932183"/>
    <lineage>
        <taxon>Bacteria</taxon>
        <taxon>Bacillati</taxon>
        <taxon>Bacillota</taxon>
        <taxon>Bacilli</taxon>
        <taxon>Lactobacillales</taxon>
        <taxon>Lactobacillaceae</taxon>
        <taxon>Xylocopilactobacillus</taxon>
    </lineage>
</organism>
<gene>
    <name evidence="5" type="ORF">KIMC2_13360</name>
</gene>
<dbReference type="GO" id="GO:0003677">
    <property type="term" value="F:DNA binding"/>
    <property type="evidence" value="ECO:0007669"/>
    <property type="project" value="UniProtKB-KW"/>
</dbReference>
<accession>A0AAU9CS47</accession>
<proteinExistence type="predicted"/>
<dbReference type="SUPFAM" id="SSF46785">
    <property type="entry name" value="Winged helix' DNA-binding domain"/>
    <property type="match status" value="1"/>
</dbReference>
<keyword evidence="6" id="KW-1185">Reference proteome</keyword>
<evidence type="ECO:0000313" key="6">
    <source>
        <dbReference type="Proteomes" id="UP001321804"/>
    </source>
</evidence>
<evidence type="ECO:0000313" key="5">
    <source>
        <dbReference type="EMBL" id="BDR56774.1"/>
    </source>
</evidence>
<dbReference type="PRINTS" id="PR00035">
    <property type="entry name" value="HTHGNTR"/>
</dbReference>
<dbReference type="EMBL" id="AP026801">
    <property type="protein sequence ID" value="BDR56774.1"/>
    <property type="molecule type" value="Genomic_DNA"/>
</dbReference>
<dbReference type="InterPro" id="IPR036390">
    <property type="entry name" value="WH_DNA-bd_sf"/>
</dbReference>
<dbReference type="InterPro" id="IPR050679">
    <property type="entry name" value="Bact_HTH_transcr_reg"/>
</dbReference>
<keyword evidence="2" id="KW-0238">DNA-binding</keyword>
<dbReference type="Gene3D" id="3.40.1410.10">
    <property type="entry name" value="Chorismate lyase-like"/>
    <property type="match status" value="1"/>
</dbReference>
<dbReference type="SMART" id="SM00866">
    <property type="entry name" value="UTRA"/>
    <property type="match status" value="1"/>
</dbReference>
<dbReference type="Gene3D" id="1.10.10.10">
    <property type="entry name" value="Winged helix-like DNA-binding domain superfamily/Winged helix DNA-binding domain"/>
    <property type="match status" value="1"/>
</dbReference>
<sequence length="233" mass="26820">MQQESLSQQVFLGMRDMIIKEKSSGDQLPSERELMKMFNVSRTTVRQAMNRLELSGLISRVHGKGTFVSSQTVYSINLADEYSFTEHMKQLGIHPTSKILSLKKEKQEIDSQVGDFWKIKRIRLAGDKPELYEVTYLPMELIPELTIEELNNASLYGLIEDKFHIKLTTAHENCIAKLVNEKEAKYLNLNVGDPCLGLTRHSYDDQDRLIEFTNSTANSKDFSYKTVHVLKRE</sequence>
<dbReference type="PROSITE" id="PS50949">
    <property type="entry name" value="HTH_GNTR"/>
    <property type="match status" value="1"/>
</dbReference>
<evidence type="ECO:0000259" key="4">
    <source>
        <dbReference type="PROSITE" id="PS50949"/>
    </source>
</evidence>
<dbReference type="SUPFAM" id="SSF64288">
    <property type="entry name" value="Chorismate lyase-like"/>
    <property type="match status" value="1"/>
</dbReference>
<dbReference type="PANTHER" id="PTHR44846">
    <property type="entry name" value="MANNOSYL-D-GLYCERATE TRANSPORT/METABOLISM SYSTEM REPRESSOR MNGR-RELATED"/>
    <property type="match status" value="1"/>
</dbReference>
<keyword evidence="3" id="KW-0804">Transcription</keyword>
<dbReference type="InterPro" id="IPR036388">
    <property type="entry name" value="WH-like_DNA-bd_sf"/>
</dbReference>
<dbReference type="RefSeq" id="WP_317695226.1">
    <property type="nucleotide sequence ID" value="NZ_AP026801.1"/>
</dbReference>
<keyword evidence="1" id="KW-0805">Transcription regulation</keyword>
<protein>
    <submittedName>
        <fullName evidence="5">GntR family transcriptional regulator</fullName>
    </submittedName>
</protein>
<dbReference type="CDD" id="cd07377">
    <property type="entry name" value="WHTH_GntR"/>
    <property type="match status" value="1"/>
</dbReference>
<dbReference type="Pfam" id="PF00392">
    <property type="entry name" value="GntR"/>
    <property type="match status" value="1"/>
</dbReference>
<dbReference type="KEGG" id="xak:KIMC2_13360"/>
<evidence type="ECO:0000256" key="2">
    <source>
        <dbReference type="ARBA" id="ARBA00023125"/>
    </source>
</evidence>
<dbReference type="GO" id="GO:0045892">
    <property type="term" value="P:negative regulation of DNA-templated transcription"/>
    <property type="evidence" value="ECO:0007669"/>
    <property type="project" value="TreeGrafter"/>
</dbReference>
<dbReference type="SMART" id="SM00345">
    <property type="entry name" value="HTH_GNTR"/>
    <property type="match status" value="1"/>
</dbReference>
<dbReference type="Pfam" id="PF07702">
    <property type="entry name" value="UTRA"/>
    <property type="match status" value="1"/>
</dbReference>
<dbReference type="InterPro" id="IPR028978">
    <property type="entry name" value="Chorismate_lyase_/UTRA_dom_sf"/>
</dbReference>
<dbReference type="InterPro" id="IPR000524">
    <property type="entry name" value="Tscrpt_reg_HTH_GntR"/>
</dbReference>
<reference evidence="5 6" key="1">
    <citation type="journal article" date="2023" name="Microbiol. Spectr.">
        <title>Symbiosis of Carpenter Bees with Uncharacterized Lactic Acid Bacteria Showing NAD Auxotrophy.</title>
        <authorList>
            <person name="Kawasaki S."/>
            <person name="Ozawa K."/>
            <person name="Mori T."/>
            <person name="Yamamoto A."/>
            <person name="Ito M."/>
            <person name="Ohkuma M."/>
            <person name="Sakamoto M."/>
            <person name="Matsutani M."/>
        </authorList>
    </citation>
    <scope>NUCLEOTIDE SEQUENCE [LARGE SCALE GENOMIC DNA]</scope>
    <source>
        <strain evidence="5 6">KimC2</strain>
    </source>
</reference>